<dbReference type="InterPro" id="IPR011006">
    <property type="entry name" value="CheY-like_superfamily"/>
</dbReference>
<dbReference type="PANTHER" id="PTHR44591">
    <property type="entry name" value="STRESS RESPONSE REGULATOR PROTEIN 1"/>
    <property type="match status" value="1"/>
</dbReference>
<accession>A0A5N7MU96</accession>
<protein>
    <submittedName>
        <fullName evidence="6">Response regulator</fullName>
    </submittedName>
</protein>
<evidence type="ECO:0000256" key="4">
    <source>
        <dbReference type="PROSITE-ProRule" id="PRU00169"/>
    </source>
</evidence>
<evidence type="ECO:0000256" key="3">
    <source>
        <dbReference type="ARBA" id="ARBA00023163"/>
    </source>
</evidence>
<dbReference type="RefSeq" id="WP_152717297.1">
    <property type="nucleotide sequence ID" value="NZ_VOSJ01000407.1"/>
</dbReference>
<reference evidence="6 7" key="1">
    <citation type="journal article" date="2019" name="Syst. Appl. Microbiol.">
        <title>Microvirga tunisiensis sp. nov., a root nodule symbiotic bacterium isolated from Lupinus micranthus and L. luteus grown in Northern Tunisia.</title>
        <authorList>
            <person name="Msaddak A."/>
            <person name="Rejili M."/>
            <person name="Duran D."/>
            <person name="Mars M."/>
            <person name="Palacios J.M."/>
            <person name="Ruiz-Argueso T."/>
            <person name="Rey L."/>
            <person name="Imperial J."/>
        </authorList>
    </citation>
    <scope>NUCLEOTIDE SEQUENCE [LARGE SCALE GENOMIC DNA]</scope>
    <source>
        <strain evidence="6 7">Lmie10</strain>
    </source>
</reference>
<keyword evidence="2" id="KW-0805">Transcription regulation</keyword>
<dbReference type="PANTHER" id="PTHR44591:SF3">
    <property type="entry name" value="RESPONSE REGULATORY DOMAIN-CONTAINING PROTEIN"/>
    <property type="match status" value="1"/>
</dbReference>
<feature type="domain" description="Response regulatory" evidence="5">
    <location>
        <begin position="18"/>
        <end position="134"/>
    </location>
</feature>
<keyword evidence="3" id="KW-0804">Transcription</keyword>
<feature type="modified residue" description="4-aspartylphosphate" evidence="4">
    <location>
        <position position="69"/>
    </location>
</feature>
<dbReference type="GO" id="GO:0000160">
    <property type="term" value="P:phosphorelay signal transduction system"/>
    <property type="evidence" value="ECO:0007669"/>
    <property type="project" value="InterPro"/>
</dbReference>
<dbReference type="OrthoDB" id="7210814at2"/>
<evidence type="ECO:0000259" key="5">
    <source>
        <dbReference type="PROSITE" id="PS50110"/>
    </source>
</evidence>
<gene>
    <name evidence="6" type="ORF">FS320_36970</name>
</gene>
<dbReference type="Proteomes" id="UP000403266">
    <property type="component" value="Unassembled WGS sequence"/>
</dbReference>
<name>A0A5N7MU96_9HYPH</name>
<proteinExistence type="predicted"/>
<evidence type="ECO:0000313" key="6">
    <source>
        <dbReference type="EMBL" id="MPR30458.1"/>
    </source>
</evidence>
<sequence>MSHASTNLTPQSDPPSHAILVVEDEVLVRLVIADYLRECGYRVYEAVNASEAVEMLQAPEVTVDIVFSDVQMPGDMDGFSLARWIRNNKPGVQVILTSGVERSADIAATLCEAGPLLEKPYSSQNVVDRIKQLVAKAQRS</sequence>
<dbReference type="Pfam" id="PF00072">
    <property type="entry name" value="Response_reg"/>
    <property type="match status" value="1"/>
</dbReference>
<evidence type="ECO:0000256" key="2">
    <source>
        <dbReference type="ARBA" id="ARBA00023015"/>
    </source>
</evidence>
<evidence type="ECO:0000313" key="7">
    <source>
        <dbReference type="Proteomes" id="UP000403266"/>
    </source>
</evidence>
<dbReference type="PROSITE" id="PS50110">
    <property type="entry name" value="RESPONSE_REGULATORY"/>
    <property type="match status" value="1"/>
</dbReference>
<dbReference type="SMART" id="SM00448">
    <property type="entry name" value="REC"/>
    <property type="match status" value="1"/>
</dbReference>
<comment type="caution">
    <text evidence="6">The sequence shown here is derived from an EMBL/GenBank/DDBJ whole genome shotgun (WGS) entry which is preliminary data.</text>
</comment>
<evidence type="ECO:0000256" key="1">
    <source>
        <dbReference type="ARBA" id="ARBA00022553"/>
    </source>
</evidence>
<dbReference type="AlphaFoldDB" id="A0A5N7MU96"/>
<dbReference type="InterPro" id="IPR050595">
    <property type="entry name" value="Bact_response_regulator"/>
</dbReference>
<dbReference type="SUPFAM" id="SSF52172">
    <property type="entry name" value="CheY-like"/>
    <property type="match status" value="1"/>
</dbReference>
<dbReference type="EMBL" id="VOSK01000373">
    <property type="protein sequence ID" value="MPR30458.1"/>
    <property type="molecule type" value="Genomic_DNA"/>
</dbReference>
<dbReference type="CDD" id="cd00156">
    <property type="entry name" value="REC"/>
    <property type="match status" value="1"/>
</dbReference>
<keyword evidence="1 4" id="KW-0597">Phosphoprotein</keyword>
<dbReference type="Gene3D" id="3.40.50.2300">
    <property type="match status" value="1"/>
</dbReference>
<organism evidence="6 7">
    <name type="scientific">Microvirga tunisiensis</name>
    <dbReference type="NCBI Taxonomy" id="2108360"/>
    <lineage>
        <taxon>Bacteria</taxon>
        <taxon>Pseudomonadati</taxon>
        <taxon>Pseudomonadota</taxon>
        <taxon>Alphaproteobacteria</taxon>
        <taxon>Hyphomicrobiales</taxon>
        <taxon>Methylobacteriaceae</taxon>
        <taxon>Microvirga</taxon>
    </lineage>
</organism>
<keyword evidence="7" id="KW-1185">Reference proteome</keyword>
<dbReference type="InterPro" id="IPR001789">
    <property type="entry name" value="Sig_transdc_resp-reg_receiver"/>
</dbReference>